<dbReference type="SMART" id="SM00984">
    <property type="entry name" value="UDPG_MGDP_dh_C"/>
    <property type="match status" value="1"/>
</dbReference>
<evidence type="ECO:0000256" key="3">
    <source>
        <dbReference type="PIRNR" id="PIRNR000124"/>
    </source>
</evidence>
<dbReference type="InterPro" id="IPR014027">
    <property type="entry name" value="UDP-Glc/GDP-Man_DH_C"/>
</dbReference>
<dbReference type="GO" id="GO:0016616">
    <property type="term" value="F:oxidoreductase activity, acting on the CH-OH group of donors, NAD or NADP as acceptor"/>
    <property type="evidence" value="ECO:0007669"/>
    <property type="project" value="InterPro"/>
</dbReference>
<evidence type="ECO:0000256" key="1">
    <source>
        <dbReference type="ARBA" id="ARBA00023002"/>
    </source>
</evidence>
<comment type="caution">
    <text evidence="5">The sequence shown here is derived from an EMBL/GenBank/DDBJ whole genome shotgun (WGS) entry which is preliminary data.</text>
</comment>
<dbReference type="PIRSF" id="PIRSF000124">
    <property type="entry name" value="UDPglc_GDPman_dh"/>
    <property type="match status" value="1"/>
</dbReference>
<evidence type="ECO:0000256" key="2">
    <source>
        <dbReference type="ARBA" id="ARBA00023027"/>
    </source>
</evidence>
<dbReference type="InterPro" id="IPR036291">
    <property type="entry name" value="NAD(P)-bd_dom_sf"/>
</dbReference>
<dbReference type="PANTHER" id="PTHR43491:SF1">
    <property type="entry name" value="UDP-N-ACETYL-D-MANNOSAMINE DEHYDROGENASE"/>
    <property type="match status" value="1"/>
</dbReference>
<dbReference type="GO" id="GO:0000271">
    <property type="term" value="P:polysaccharide biosynthetic process"/>
    <property type="evidence" value="ECO:0007669"/>
    <property type="project" value="InterPro"/>
</dbReference>
<gene>
    <name evidence="5" type="ORF">J5Y03_08135</name>
</gene>
<name>A0A940NP66_9BACI</name>
<dbReference type="SUPFAM" id="SSF52413">
    <property type="entry name" value="UDP-glucose/GDP-mannose dehydrogenase C-terminal domain"/>
    <property type="match status" value="1"/>
</dbReference>
<evidence type="ECO:0000313" key="6">
    <source>
        <dbReference type="Proteomes" id="UP000682134"/>
    </source>
</evidence>
<keyword evidence="1" id="KW-0560">Oxidoreductase</keyword>
<dbReference type="Pfam" id="PF00984">
    <property type="entry name" value="UDPG_MGDP_dh"/>
    <property type="match status" value="1"/>
</dbReference>
<dbReference type="RefSeq" id="WP_209404412.1">
    <property type="nucleotide sequence ID" value="NZ_JAGIYQ010000004.1"/>
</dbReference>
<keyword evidence="6" id="KW-1185">Reference proteome</keyword>
<dbReference type="InterPro" id="IPR008927">
    <property type="entry name" value="6-PGluconate_DH-like_C_sf"/>
</dbReference>
<dbReference type="EMBL" id="JAGIYQ010000004">
    <property type="protein sequence ID" value="MBP0725160.1"/>
    <property type="molecule type" value="Genomic_DNA"/>
</dbReference>
<dbReference type="InterPro" id="IPR028359">
    <property type="entry name" value="UDP_ManNAc/GlcNAc_DH"/>
</dbReference>
<dbReference type="AlphaFoldDB" id="A0A940NP66"/>
<accession>A0A940NP66</accession>
<dbReference type="Pfam" id="PF03720">
    <property type="entry name" value="UDPG_MGDP_dh_C"/>
    <property type="match status" value="1"/>
</dbReference>
<organism evidence="5 6">
    <name type="scientific">Gottfriedia endophytica</name>
    <dbReference type="NCBI Taxonomy" id="2820819"/>
    <lineage>
        <taxon>Bacteria</taxon>
        <taxon>Bacillati</taxon>
        <taxon>Bacillota</taxon>
        <taxon>Bacilli</taxon>
        <taxon>Bacillales</taxon>
        <taxon>Bacillaceae</taxon>
        <taxon>Gottfriedia</taxon>
    </lineage>
</organism>
<keyword evidence="2" id="KW-0520">NAD</keyword>
<dbReference type="SUPFAM" id="SSF48179">
    <property type="entry name" value="6-phosphogluconate dehydrogenase C-terminal domain-like"/>
    <property type="match status" value="1"/>
</dbReference>
<comment type="similarity">
    <text evidence="3">Belongs to the UDP-glucose/GDP-mannose dehydrogenase family.</text>
</comment>
<dbReference type="Pfam" id="PF03721">
    <property type="entry name" value="UDPG_MGDP_dh_N"/>
    <property type="match status" value="1"/>
</dbReference>
<dbReference type="PANTHER" id="PTHR43491">
    <property type="entry name" value="UDP-N-ACETYL-D-MANNOSAMINE DEHYDROGENASE"/>
    <property type="match status" value="1"/>
</dbReference>
<dbReference type="NCBIfam" id="TIGR03026">
    <property type="entry name" value="NDP-sugDHase"/>
    <property type="match status" value="1"/>
</dbReference>
<feature type="domain" description="UDP-glucose/GDP-mannose dehydrogenase C-terminal" evidence="4">
    <location>
        <begin position="333"/>
        <end position="429"/>
    </location>
</feature>
<dbReference type="GO" id="GO:0016628">
    <property type="term" value="F:oxidoreductase activity, acting on the CH-CH group of donors, NAD or NADP as acceptor"/>
    <property type="evidence" value="ECO:0007669"/>
    <property type="project" value="InterPro"/>
</dbReference>
<sequence length="454" mass="51268">MTINQIDVLKEKLKNKEATVIVIGQGYVGLPLAMEMNKGGYNVIGLDVDEKKVNMLNSGVSYIGDVSDIELKKALETNKYKADSNPAIIHEADVVCICVPTPLNEQQNPDVSYIEGVTTWLKSFVKPNTLIVLESTTYPGTTEELIAEPLKENGFKIGENLFVCFSPERVDPNNQKFNTKNTPKVIGGITETCTEIGMALYENVIDTMVPVSSPKIAEMTKLLENTFRSVNIAFINEMAKMCEIMGISIWEVIDAAKTKPFGFMPFYPGPGIGGHCIPLDPMYLAWKAKEFRFHSRFIELAQETNNNMPFHVSQAVQEILNNYGKALRGSKVVLFGMAYKPNIDDVRESPSLWIYEILTAQGAEVSFYDPFIQTFRNGKGELVTGIEWNTEEMKKHDLFIMLTPHDQVDYNAVREMNVPIYDTRYIFKDAKDAHIYRIGDQLWYQENLSNPLHV</sequence>
<dbReference type="InterPro" id="IPR001732">
    <property type="entry name" value="UDP-Glc/GDP-Man_DH_N"/>
</dbReference>
<dbReference type="Proteomes" id="UP000682134">
    <property type="component" value="Unassembled WGS sequence"/>
</dbReference>
<protein>
    <submittedName>
        <fullName evidence="5">Nucleotide sugar dehydrogenase</fullName>
    </submittedName>
</protein>
<dbReference type="PIRSF" id="PIRSF500136">
    <property type="entry name" value="UDP_ManNAc_DH"/>
    <property type="match status" value="1"/>
</dbReference>
<dbReference type="InterPro" id="IPR017476">
    <property type="entry name" value="UDP-Glc/GDP-Man"/>
</dbReference>
<dbReference type="SUPFAM" id="SSF51735">
    <property type="entry name" value="NAD(P)-binding Rossmann-fold domains"/>
    <property type="match status" value="1"/>
</dbReference>
<dbReference type="GO" id="GO:0051287">
    <property type="term" value="F:NAD binding"/>
    <property type="evidence" value="ECO:0007669"/>
    <property type="project" value="InterPro"/>
</dbReference>
<dbReference type="InterPro" id="IPR036220">
    <property type="entry name" value="UDP-Glc/GDP-Man_DH_C_sf"/>
</dbReference>
<evidence type="ECO:0000259" key="4">
    <source>
        <dbReference type="SMART" id="SM00984"/>
    </source>
</evidence>
<evidence type="ECO:0000313" key="5">
    <source>
        <dbReference type="EMBL" id="MBP0725160.1"/>
    </source>
</evidence>
<reference evidence="5" key="1">
    <citation type="submission" date="2021-04" db="EMBL/GenBank/DDBJ databases">
        <title>Genome seq and assembly of Bacillus sp.</title>
        <authorList>
            <person name="Chhetri G."/>
        </authorList>
    </citation>
    <scope>NUCLEOTIDE SEQUENCE</scope>
    <source>
        <strain evidence="5">RG28</strain>
    </source>
</reference>
<dbReference type="Gene3D" id="3.40.50.720">
    <property type="entry name" value="NAD(P)-binding Rossmann-like Domain"/>
    <property type="match status" value="2"/>
</dbReference>
<proteinExistence type="inferred from homology"/>
<dbReference type="InterPro" id="IPR014026">
    <property type="entry name" value="UDP-Glc/GDP-Man_DH_dimer"/>
</dbReference>